<sequence>MKKAFFITIMSALLICSCQKENEEVYSCNKHLNEWAHENLQSIRSMDRDAWLNLDEEYKRPAFNALTPEQKLLFWKDKLKEVMTSFEWSEPERQHLMKMYRYLEEHPDIYEPDFFADSIREENFDKFIATWTVDAMIDYEWTEELLYGILYTGNRMTDKEGHFQIVHKKRVMSRKESAPDENCNCNKETEYKNCRGEACTGTERGCGPASAKPCDGKKH</sequence>
<accession>G5ST90</accession>
<dbReference type="EMBL" id="AFFY01000037">
    <property type="protein sequence ID" value="EHG99568.1"/>
    <property type="molecule type" value="Genomic_DNA"/>
</dbReference>
<dbReference type="AlphaFoldDB" id="G5ST90"/>
<reference evidence="1 2" key="1">
    <citation type="submission" date="2011-03" db="EMBL/GenBank/DDBJ databases">
        <authorList>
            <person name="Weinstock G."/>
            <person name="Sodergren E."/>
            <person name="Clifton S."/>
            <person name="Fulton L."/>
            <person name="Fulton B."/>
            <person name="Courtney L."/>
            <person name="Fronick C."/>
            <person name="Harrison M."/>
            <person name="Strong C."/>
            <person name="Farmer C."/>
            <person name="Delahaunty K."/>
            <person name="Markovic C."/>
            <person name="Hall O."/>
            <person name="Minx P."/>
            <person name="Tomlinson C."/>
            <person name="Mitreva M."/>
            <person name="Hou S."/>
            <person name="Chen J."/>
            <person name="Wollam A."/>
            <person name="Pepin K.H."/>
            <person name="Johnson M."/>
            <person name="Bhonagiri V."/>
            <person name="Zhang X."/>
            <person name="Suruliraj S."/>
            <person name="Warren W."/>
            <person name="Chinwalla A."/>
            <person name="Mardis E.R."/>
            <person name="Wilson R.K."/>
        </authorList>
    </citation>
    <scope>NUCLEOTIDE SEQUENCE [LARGE SCALE GENOMIC DNA]</scope>
    <source>
        <strain evidence="1 2">YIT 11840</strain>
    </source>
</reference>
<gene>
    <name evidence="1" type="ORF">HMPREF9441_02591</name>
</gene>
<dbReference type="eggNOG" id="ENOG5033G4P">
    <property type="taxonomic scope" value="Bacteria"/>
</dbReference>
<evidence type="ECO:0000313" key="2">
    <source>
        <dbReference type="Proteomes" id="UP000003598"/>
    </source>
</evidence>
<dbReference type="NCBIfam" id="NF033852">
    <property type="entry name" value="fulvocin_rel"/>
    <property type="match status" value="1"/>
</dbReference>
<organism evidence="1 2">
    <name type="scientific">Paraprevotella clara YIT 11840</name>
    <dbReference type="NCBI Taxonomy" id="762968"/>
    <lineage>
        <taxon>Bacteria</taxon>
        <taxon>Pseudomonadati</taxon>
        <taxon>Bacteroidota</taxon>
        <taxon>Bacteroidia</taxon>
        <taxon>Bacteroidales</taxon>
        <taxon>Prevotellaceae</taxon>
        <taxon>Paraprevotella</taxon>
    </lineage>
</organism>
<dbReference type="STRING" id="762968.HMPREF9441_02591"/>
<dbReference type="Proteomes" id="UP000003598">
    <property type="component" value="Unassembled WGS sequence"/>
</dbReference>
<protein>
    <submittedName>
        <fullName evidence="1">Uncharacterized protein</fullName>
    </submittedName>
</protein>
<name>G5ST90_9BACT</name>
<comment type="caution">
    <text evidence="1">The sequence shown here is derived from an EMBL/GenBank/DDBJ whole genome shotgun (WGS) entry which is preliminary data.</text>
</comment>
<dbReference type="PROSITE" id="PS51257">
    <property type="entry name" value="PROKAR_LIPOPROTEIN"/>
    <property type="match status" value="1"/>
</dbReference>
<dbReference type="PATRIC" id="fig|762968.3.peg.2310"/>
<keyword evidence="2" id="KW-1185">Reference proteome</keyword>
<proteinExistence type="predicted"/>
<dbReference type="OrthoDB" id="1086668at2"/>
<dbReference type="HOGENOM" id="CLU_1202856_0_0_10"/>
<evidence type="ECO:0000313" key="1">
    <source>
        <dbReference type="EMBL" id="EHG99568.1"/>
    </source>
</evidence>